<dbReference type="Gene3D" id="3.40.50.720">
    <property type="entry name" value="NAD(P)-binding Rossmann-like Domain"/>
    <property type="match status" value="1"/>
</dbReference>
<dbReference type="InterPro" id="IPR018201">
    <property type="entry name" value="Ketoacyl_synth_AS"/>
</dbReference>
<dbReference type="InterPro" id="IPR013217">
    <property type="entry name" value="Methyltransf_12"/>
</dbReference>
<reference evidence="11" key="1">
    <citation type="journal article" date="2020" name="Phytopathology">
        <title>Genome sequence of the chestnut blight fungus Cryphonectria parasitica EP155: A fundamental resource for an archetypical invasive plant pathogen.</title>
        <authorList>
            <person name="Crouch J.A."/>
            <person name="Dawe A."/>
            <person name="Aerts A."/>
            <person name="Barry K."/>
            <person name="Churchill A.C.L."/>
            <person name="Grimwood J."/>
            <person name="Hillman B."/>
            <person name="Milgroom M.G."/>
            <person name="Pangilinan J."/>
            <person name="Smith M."/>
            <person name="Salamov A."/>
            <person name="Schmutz J."/>
            <person name="Yadav J."/>
            <person name="Grigoriev I.V."/>
            <person name="Nuss D."/>
        </authorList>
    </citation>
    <scope>NUCLEOTIDE SEQUENCE</scope>
    <source>
        <strain evidence="11">EP155</strain>
    </source>
</reference>
<feature type="domain" description="Ketosynthase family 3 (KS3)" evidence="9">
    <location>
        <begin position="417"/>
        <end position="854"/>
    </location>
</feature>
<dbReference type="InterPro" id="IPR029063">
    <property type="entry name" value="SAM-dependent_MTases_sf"/>
</dbReference>
<comment type="caution">
    <text evidence="11">The sequence shown here is derived from an EMBL/GenBank/DDBJ whole genome shotgun (WGS) entry which is preliminary data.</text>
</comment>
<dbReference type="GO" id="GO:0004312">
    <property type="term" value="F:fatty acid synthase activity"/>
    <property type="evidence" value="ECO:0007669"/>
    <property type="project" value="TreeGrafter"/>
</dbReference>
<dbReference type="InterPro" id="IPR041068">
    <property type="entry name" value="HTH_51"/>
</dbReference>
<dbReference type="Gene3D" id="3.30.70.3290">
    <property type="match status" value="1"/>
</dbReference>
<name>A0A9P4Y1H6_CRYP1</name>
<dbReference type="SUPFAM" id="SSF51735">
    <property type="entry name" value="NAD(P)-binding Rossmann-fold domains"/>
    <property type="match status" value="1"/>
</dbReference>
<dbReference type="InterPro" id="IPR014031">
    <property type="entry name" value="Ketoacyl_synth_C"/>
</dbReference>
<dbReference type="InterPro" id="IPR049900">
    <property type="entry name" value="PKS_mFAS_DH"/>
</dbReference>
<dbReference type="Gene3D" id="1.10.1200.10">
    <property type="entry name" value="ACP-like"/>
    <property type="match status" value="1"/>
</dbReference>
<dbReference type="Gene3D" id="3.10.129.110">
    <property type="entry name" value="Polyketide synthase dehydratase"/>
    <property type="match status" value="1"/>
</dbReference>
<evidence type="ECO:0000256" key="2">
    <source>
        <dbReference type="ARBA" id="ARBA00022553"/>
    </source>
</evidence>
<dbReference type="GO" id="GO:0004315">
    <property type="term" value="F:3-oxoacyl-[acyl-carrier-protein] synthase activity"/>
    <property type="evidence" value="ECO:0007669"/>
    <property type="project" value="InterPro"/>
</dbReference>
<dbReference type="Gene3D" id="3.40.366.10">
    <property type="entry name" value="Malonyl-Coenzyme A Acyl Carrier Protein, domain 2"/>
    <property type="match status" value="2"/>
</dbReference>
<dbReference type="Gene3D" id="3.40.50.150">
    <property type="entry name" value="Vaccinia Virus protein VP39"/>
    <property type="match status" value="1"/>
</dbReference>
<dbReference type="InterPro" id="IPR020806">
    <property type="entry name" value="PKS_PP-bd"/>
</dbReference>
<dbReference type="SMART" id="SM00825">
    <property type="entry name" value="PKS_KS"/>
    <property type="match status" value="1"/>
</dbReference>
<dbReference type="SUPFAM" id="SSF52151">
    <property type="entry name" value="FabD/lysophospholipase-like"/>
    <property type="match status" value="1"/>
</dbReference>
<keyword evidence="3" id="KW-0808">Transferase</keyword>
<evidence type="ECO:0000256" key="5">
    <source>
        <dbReference type="ARBA" id="ARBA00023315"/>
    </source>
</evidence>
<dbReference type="InterPro" id="IPR020841">
    <property type="entry name" value="PKS_Beta-ketoAc_synthase_dom"/>
</dbReference>
<dbReference type="Pfam" id="PF07993">
    <property type="entry name" value="NAD_binding_4"/>
    <property type="match status" value="1"/>
</dbReference>
<evidence type="ECO:0000256" key="4">
    <source>
        <dbReference type="ARBA" id="ARBA00023268"/>
    </source>
</evidence>
<dbReference type="Pfam" id="PF08242">
    <property type="entry name" value="Methyltransf_12"/>
    <property type="match status" value="1"/>
</dbReference>
<feature type="compositionally biased region" description="Basic residues" evidence="7">
    <location>
        <begin position="1736"/>
        <end position="1750"/>
    </location>
</feature>
<dbReference type="InterPro" id="IPR016039">
    <property type="entry name" value="Thiolase-like"/>
</dbReference>
<dbReference type="GO" id="GO:0044550">
    <property type="term" value="P:secondary metabolite biosynthetic process"/>
    <property type="evidence" value="ECO:0007669"/>
    <property type="project" value="TreeGrafter"/>
</dbReference>
<dbReference type="SUPFAM" id="SSF47336">
    <property type="entry name" value="ACP-like"/>
    <property type="match status" value="1"/>
</dbReference>
<dbReference type="PANTHER" id="PTHR43775">
    <property type="entry name" value="FATTY ACID SYNTHASE"/>
    <property type="match status" value="1"/>
</dbReference>
<dbReference type="GO" id="GO:0031177">
    <property type="term" value="F:phosphopantetheine binding"/>
    <property type="evidence" value="ECO:0007669"/>
    <property type="project" value="InterPro"/>
</dbReference>
<organism evidence="11 12">
    <name type="scientific">Cryphonectria parasitica (strain ATCC 38755 / EP155)</name>
    <dbReference type="NCBI Taxonomy" id="660469"/>
    <lineage>
        <taxon>Eukaryota</taxon>
        <taxon>Fungi</taxon>
        <taxon>Dikarya</taxon>
        <taxon>Ascomycota</taxon>
        <taxon>Pezizomycotina</taxon>
        <taxon>Sordariomycetes</taxon>
        <taxon>Sordariomycetidae</taxon>
        <taxon>Diaporthales</taxon>
        <taxon>Cryphonectriaceae</taxon>
        <taxon>Cryphonectria-Endothia species complex</taxon>
        <taxon>Cryphonectria</taxon>
    </lineage>
</organism>
<dbReference type="InterPro" id="IPR042104">
    <property type="entry name" value="PKS_dehydratase_sf"/>
</dbReference>
<dbReference type="PROSITE" id="PS00606">
    <property type="entry name" value="KS3_1"/>
    <property type="match status" value="1"/>
</dbReference>
<evidence type="ECO:0000256" key="1">
    <source>
        <dbReference type="ARBA" id="ARBA00022450"/>
    </source>
</evidence>
<dbReference type="CDD" id="cd00833">
    <property type="entry name" value="PKS"/>
    <property type="match status" value="1"/>
</dbReference>
<feature type="region of interest" description="Disordered" evidence="7">
    <location>
        <begin position="1693"/>
        <end position="1761"/>
    </location>
</feature>
<dbReference type="GeneID" id="63838510"/>
<dbReference type="Pfam" id="PF00698">
    <property type="entry name" value="Acyl_transf_1"/>
    <property type="match status" value="1"/>
</dbReference>
<dbReference type="PROSITE" id="PS00012">
    <property type="entry name" value="PHOSPHOPANTETHEINE"/>
    <property type="match status" value="1"/>
</dbReference>
<evidence type="ECO:0000313" key="11">
    <source>
        <dbReference type="EMBL" id="KAF3765279.1"/>
    </source>
</evidence>
<evidence type="ECO:0000259" key="8">
    <source>
        <dbReference type="PROSITE" id="PS50075"/>
    </source>
</evidence>
<dbReference type="InterPro" id="IPR006162">
    <property type="entry name" value="Ppantetheine_attach_site"/>
</dbReference>
<dbReference type="Proteomes" id="UP000803844">
    <property type="component" value="Unassembled WGS sequence"/>
</dbReference>
<dbReference type="PROSITE" id="PS52004">
    <property type="entry name" value="KS3_2"/>
    <property type="match status" value="1"/>
</dbReference>
<dbReference type="PROSITE" id="PS50075">
    <property type="entry name" value="CARRIER"/>
    <property type="match status" value="1"/>
</dbReference>
<dbReference type="InterPro" id="IPR036736">
    <property type="entry name" value="ACP-like_sf"/>
</dbReference>
<dbReference type="InterPro" id="IPR016035">
    <property type="entry name" value="Acyl_Trfase/lysoPLipase"/>
</dbReference>
<evidence type="ECO:0000259" key="9">
    <source>
        <dbReference type="PROSITE" id="PS52004"/>
    </source>
</evidence>
<dbReference type="InterPro" id="IPR036291">
    <property type="entry name" value="NAD(P)-bd_dom_sf"/>
</dbReference>
<feature type="active site" description="Proton donor; for dehydratase activity" evidence="6">
    <location>
        <position position="1592"/>
    </location>
</feature>
<dbReference type="InterPro" id="IPR016036">
    <property type="entry name" value="Malonyl_transacylase_ACP-bd"/>
</dbReference>
<evidence type="ECO:0008006" key="13">
    <source>
        <dbReference type="Google" id="ProtNLM"/>
    </source>
</evidence>
<keyword evidence="2" id="KW-0597">Phosphoprotein</keyword>
<evidence type="ECO:0000259" key="10">
    <source>
        <dbReference type="PROSITE" id="PS52019"/>
    </source>
</evidence>
<feature type="compositionally biased region" description="Low complexity" evidence="7">
    <location>
        <begin position="1703"/>
        <end position="1728"/>
    </location>
</feature>
<sequence length="2745" mass="299653">MSSSSTLPELEPLNNGSCESTILVFGPHVGTTFTKEHIEKMIRPLAQGQHREWILEAIAGLPSYWDALIAKIPQVAEVLPDVPKGLADLATWFRHGPPAADIGATLPRPVLGPVVVLTQLAQYWQYLELTHEGEPTADVLASRVASGTANFVSLGFCAGLIPTAAAASAHNRHEFEKYAAVAMRVSVIIGGLVDAREEWDKALGKGGSVSLATAWVGPEQAEDVVRITEGLSPDAYVAIIYDEARATLKTTEQTAPLLQKRLRAAGIIAIEMDIGSHVHSPHPDIQKTTDALVELANSMPGLQYADLDKLALPTYDNRGRGRRVLAGYPYGLTELVLREIFVQQCQWYGTFSAVVSQQPTPFVVNFGPERCAPPTWMGKLGTRQVHFEDVQKRLRGLVGLIRPHYHHRQQKQQQQRQDHIAVIGMSVKTAGADDLAEYAEMIKTGQSQHVAITQDRMMFDTLFRDGPGSDPKRKWYGCFVRDPDAFDHKFFKRSPREAAAMDPQGRQALEAAYQAIEQSGYFQELIHEHGQGMGQSSSENRPGTKHVGVYVGSCGVDYDTNTAAHEPSAFTATGVLKSFIAGRISHYFGWTGPSMTFDTACSSSAVAIHTACRSLLSGECTAALAGGSQGVNNMTWFQNLAAGSFVSPTGQCKPFDTNADGYCRAEGYGWVFLKKLSDAVRDGNPVLAIIPSTAVHQNQNSTPLFVPNAPSLSTLFTDVLRTAHVVPRDVSLVEAHGTGTPVGDPAEYESIRRVLGGPTSGRHKKLPIGSVKGHIGHTEGASGVLALIKVIMMMRGAFVPPQASFNKMNDRIDVRPDDMMEVVTRLRAWEEEYKIALLNNYGASGSNASLIVAQPPRSLALSRNVATGSSSYPFWITGLDARAVSAYSAKMASYCRSLLKDSNTLADLSFAVNRQSNRGLAQGLVFSCRSMAELEEKLGQAASAGSDKDAAARVGSTSVKTERPVVLCFGGQVSLFVGLDRKLYDDVAILRRHLDSCDAVVTSLGLESIYPDIFSQQPARDTVKLQTMLFAMQYACAKAWMDCGLENKTAAVVGHSFGEITALCVAGALSLQDTVKLVVARAKLVRDVWGADPGAMVAVESDEALVRELLQDANSAQGSDSSASIACYNGPRSFTLAGSTAAVEAVEKALASFGKFSAVKSKRLSVTNAFHSALVEKLVDDLGHVGKGLTFHKPVISVERSTEQGNDTLDWTFVPRHMREPVFFDHAVQRLAKRHPQAIFLEAGSNSTITVMAARALAQSKAATPDHHFQAVSITNINAGFDSLTDATVALWNQGLRVSFWAHHPQQTLEYAPLLLPPYQFDKSPASRHWLPVKSPLEAVEKAAEALLEQRGGVSGHRQAQGPEAKPLSLWDFVGYQDKDRKKARFRINTGSDKYQSFFTGHLIAQTAPICPGTLECDIAIEALFSLHPDWAEQGMLPVMRDLVNEAPICADPSRIVYIELCALDKKSMQWGVRIFSVEADTVVEQPQTHAEARVDMRSPTDAAYVQEYAHFERLASHARCQELLKLSLDEDGVESLQGRQVYRAFEPVVDYSELYRGVRYVVGRGGECAGRVQLDRRHRQVDTWLDTPLSDSFSQVGGLWVNVMTDCPPEDMYIATGCQFSMRSPRHKIADRVKTDVWHVYARHLRQNEAAYTTDVFVFDAATGQLVEVMLGIAYQRVAKVSMSKMLARMTKDQSVLRNHKAPSAAPPTAAASSPAATIGASAADAIPRPDPKTSKKKMKGSAKAKKNKTTSSASASGRRDITDEVRNLVSELSGIDVEDMTLDAEMADFGIDSLMGMELGREVERAFKCTLDQAEQMEAITLRLFIRCVEHALFGADADAPLPPTDEGSEDSFDDDSSEDSSLVVGMDHDLDSSSSTDISSGFEPILTPGADMDNQTPQHQKKEPAKAEEPAKAATTPSSAPSNLSLSPMDVLSSFAEVKMATDAYLREWKLDNIEKATLVGNGRLTAALVVEVFNELGCPLDAAAGQPVDRVPFLPQHGRLVEAVYQFLERDARLVDIDPASGQLTRTHVPVPSKPSSVILEELLTQHPEFSVPSRLCYYACKHLAGVLSGKTDGIRVLFGSPEGRERTAAMYCEYTVNCMCYAQMREVIRKVCERAGVLQKGETLKILEMGAGTGGTTRVLLPFLASLGIPVEYTFTDLSHSMVANARRLWGKVYPFMRFFTHDIELAPEEGLRGAHIVLASNAVHATHDLVASLTNMRKALRPDGFVMLVEMTEVVPFVDFVFGLLKGWWLFDDGRKHAVVNEEHWEREFHAAGFGHVDWTDGHLPEAAYQKVIMAMASGDQGERLPMPAPEEDAMDKGDVAARTAEAERLVAKYSNGWASPRLHALNAQRAQTRTKASSGRAPSLGAVVLVTGTTGSLGSHIVQKLAENPTVFQVVCINRRSSSVSVEKRQQDAFLSRGITLAPGARAKLRIIETDISKAQQLGLPPQEYAWLVQNVTHIVHNAWPMSATRPIGAFESQFQAMRNLLDLARVVATARANVQVGFQFVSSIGVVGFCGEKRVLERRVALEATLPSGYPQAKWVCERMLDETLHRHPELFRAMVVRPGQIAGSSKSGYWNPTEHFAFLVKSSQALRAWPDLDGILQWVPVDHCGAIAAELVLNPDAVHPVYHIDNPVGQPWKLMSPVLARALNIPAANIIPFQSWIKRVRTSPLTEAENPAGRPGMVEFLGGHFERMSCGGLILDVGRAKEHSLTMAREGPVSPELAVKYIDAWRELGFVN</sequence>
<dbReference type="Pfam" id="PF16073">
    <property type="entry name" value="SAT"/>
    <property type="match status" value="1"/>
</dbReference>
<evidence type="ECO:0000313" key="12">
    <source>
        <dbReference type="Proteomes" id="UP000803844"/>
    </source>
</evidence>
<feature type="region of interest" description="C-terminal hotdog fold" evidence="6">
    <location>
        <begin position="1534"/>
        <end position="1685"/>
    </location>
</feature>
<feature type="domain" description="Carrier" evidence="8">
    <location>
        <begin position="1761"/>
        <end position="1835"/>
    </location>
</feature>
<keyword evidence="1" id="KW-0596">Phosphopantetheine</keyword>
<feature type="domain" description="PKS/mFAS DH" evidence="10">
    <location>
        <begin position="1371"/>
        <end position="1685"/>
    </location>
</feature>
<dbReference type="SUPFAM" id="SSF55048">
    <property type="entry name" value="Probable ACP-binding domain of malonyl-CoA ACP transacylase"/>
    <property type="match status" value="1"/>
</dbReference>
<dbReference type="Pfam" id="PF00109">
    <property type="entry name" value="ketoacyl-synt"/>
    <property type="match status" value="1"/>
</dbReference>
<dbReference type="SUPFAM" id="SSF53335">
    <property type="entry name" value="S-adenosyl-L-methionine-dependent methyltransferases"/>
    <property type="match status" value="1"/>
</dbReference>
<feature type="compositionally biased region" description="Low complexity" evidence="7">
    <location>
        <begin position="1915"/>
        <end position="1928"/>
    </location>
</feature>
<dbReference type="InterPro" id="IPR032088">
    <property type="entry name" value="SAT"/>
</dbReference>
<dbReference type="EMBL" id="MU032347">
    <property type="protein sequence ID" value="KAF3765279.1"/>
    <property type="molecule type" value="Genomic_DNA"/>
</dbReference>
<keyword evidence="4" id="KW-0511">Multifunctional enzyme</keyword>
<dbReference type="Pfam" id="PF18558">
    <property type="entry name" value="HTH_51"/>
    <property type="match status" value="1"/>
</dbReference>
<dbReference type="CDD" id="cd02440">
    <property type="entry name" value="AdoMet_MTases"/>
    <property type="match status" value="1"/>
</dbReference>
<feature type="region of interest" description="N-terminal hotdog fold" evidence="6">
    <location>
        <begin position="1371"/>
        <end position="1502"/>
    </location>
</feature>
<dbReference type="SMART" id="SM00827">
    <property type="entry name" value="PKS_AT"/>
    <property type="match status" value="1"/>
</dbReference>
<dbReference type="Pfam" id="PF02801">
    <property type="entry name" value="Ketoacyl-synt_C"/>
    <property type="match status" value="1"/>
</dbReference>
<proteinExistence type="predicted"/>
<keyword evidence="12" id="KW-1185">Reference proteome</keyword>
<dbReference type="SUPFAM" id="SSF53901">
    <property type="entry name" value="Thiolase-like"/>
    <property type="match status" value="1"/>
</dbReference>
<dbReference type="InterPro" id="IPR001227">
    <property type="entry name" value="Ac_transferase_dom_sf"/>
</dbReference>
<dbReference type="InterPro" id="IPR014043">
    <property type="entry name" value="Acyl_transferase_dom"/>
</dbReference>
<dbReference type="PROSITE" id="PS52019">
    <property type="entry name" value="PKS_MFAS_DH"/>
    <property type="match status" value="1"/>
</dbReference>
<keyword evidence="5" id="KW-0012">Acyltransferase</keyword>
<dbReference type="Gene3D" id="3.40.47.10">
    <property type="match status" value="1"/>
</dbReference>
<dbReference type="InterPro" id="IPR013120">
    <property type="entry name" value="FAR_NAD-bd"/>
</dbReference>
<feature type="active site" description="Proton acceptor; for dehydratase activity" evidence="6">
    <location>
        <position position="1402"/>
    </location>
</feature>
<protein>
    <recommendedName>
        <fullName evidence="13">Polyketide synthase</fullName>
    </recommendedName>
</protein>
<gene>
    <name evidence="11" type="ORF">M406DRAFT_338773</name>
</gene>
<evidence type="ECO:0000256" key="3">
    <source>
        <dbReference type="ARBA" id="ARBA00022679"/>
    </source>
</evidence>
<dbReference type="InterPro" id="IPR014030">
    <property type="entry name" value="Ketoacyl_synth_N"/>
</dbReference>
<dbReference type="InterPro" id="IPR009081">
    <property type="entry name" value="PP-bd_ACP"/>
</dbReference>
<feature type="compositionally biased region" description="Acidic residues" evidence="7">
    <location>
        <begin position="1849"/>
        <end position="1861"/>
    </location>
</feature>
<dbReference type="InterPro" id="IPR050091">
    <property type="entry name" value="PKS_NRPS_Biosynth_Enz"/>
</dbReference>
<dbReference type="RefSeq" id="XP_040776240.1">
    <property type="nucleotide sequence ID" value="XM_040921381.1"/>
</dbReference>
<dbReference type="PANTHER" id="PTHR43775:SF14">
    <property type="entry name" value="ITERATIVE POLYKETIDE SYNTHASE AFOE-RELATED"/>
    <property type="match status" value="1"/>
</dbReference>
<evidence type="ECO:0000256" key="6">
    <source>
        <dbReference type="PROSITE-ProRule" id="PRU01363"/>
    </source>
</evidence>
<dbReference type="Pfam" id="PF00550">
    <property type="entry name" value="PP-binding"/>
    <property type="match status" value="1"/>
</dbReference>
<dbReference type="GO" id="GO:0006633">
    <property type="term" value="P:fatty acid biosynthetic process"/>
    <property type="evidence" value="ECO:0007669"/>
    <property type="project" value="InterPro"/>
</dbReference>
<dbReference type="OrthoDB" id="329835at2759"/>
<feature type="compositionally biased region" description="Basic and acidic residues" evidence="7">
    <location>
        <begin position="1903"/>
        <end position="1914"/>
    </location>
</feature>
<evidence type="ECO:0000256" key="7">
    <source>
        <dbReference type="SAM" id="MobiDB-lite"/>
    </source>
</evidence>
<accession>A0A9P4Y1H6</accession>
<feature type="region of interest" description="Disordered" evidence="7">
    <location>
        <begin position="1839"/>
        <end position="1928"/>
    </location>
</feature>
<dbReference type="SMART" id="SM00823">
    <property type="entry name" value="PKS_PP"/>
    <property type="match status" value="1"/>
</dbReference>